<dbReference type="EMBL" id="QROO01000064">
    <property type="protein sequence ID" value="RHL30796.1"/>
    <property type="molecule type" value="Genomic_DNA"/>
</dbReference>
<evidence type="ECO:0000313" key="9">
    <source>
        <dbReference type="Proteomes" id="UP000183766"/>
    </source>
</evidence>
<dbReference type="Proteomes" id="UP000284417">
    <property type="component" value="Unassembled WGS sequence"/>
</dbReference>
<dbReference type="Proteomes" id="UP000183766">
    <property type="component" value="Unassembled WGS sequence"/>
</dbReference>
<dbReference type="Proteomes" id="UP000183040">
    <property type="component" value="Unassembled WGS sequence"/>
</dbReference>
<sequence length="278" mass="32105">MKKIAIFTILLIIILGCSKNEEEILTVSSYSYINETSPYDTSIRVSVEEINGILKIRIYQNQKVAHERNLYAPKSENVDLGYGEVETIPYTPYNCLFLKEHILLYWNAHYVNTHNKTHTYTMIYTNKLDSIATVTTIGVIKSSNFGEDKFIIHDNSENKNIVYDSTGKIIFEKMYYGETYEWPTCYHNIAISNTEFLDWGEYSISRKCLDKGLIWSNTYNELIPNKPVEEINPPKIELIEHSLKSNVLNSIFNVTYYSGEKEKVSTKIDINTGSIINN</sequence>
<dbReference type="EMBL" id="WDER01000008">
    <property type="protein sequence ID" value="KAB6085616.1"/>
    <property type="molecule type" value="Genomic_DNA"/>
</dbReference>
<dbReference type="RefSeq" id="WP_008020811.1">
    <property type="nucleotide sequence ID" value="NZ_AP031409.1"/>
</dbReference>
<evidence type="ECO:0000313" key="7">
    <source>
        <dbReference type="EMBL" id="SFM34049.1"/>
    </source>
</evidence>
<reference evidence="8 9" key="1">
    <citation type="submission" date="2016-10" db="EMBL/GenBank/DDBJ databases">
        <authorList>
            <person name="de Groot N.N."/>
        </authorList>
    </citation>
    <scope>NUCLEOTIDE SEQUENCE [LARGE SCALE GENOMIC DNA]</scope>
    <source>
        <strain evidence="7 9">NLAE-zl-C202</strain>
        <strain evidence="6 8">NLAE-zl-G339</strain>
    </source>
</reference>
<reference evidence="10 11" key="2">
    <citation type="submission" date="2018-08" db="EMBL/GenBank/DDBJ databases">
        <title>A genome reference for cultivated species of the human gut microbiota.</title>
        <authorList>
            <person name="Zou Y."/>
            <person name="Xue W."/>
            <person name="Luo G."/>
        </authorList>
    </citation>
    <scope>NUCLEOTIDE SEQUENCE [LARGE SCALE GENOMIC DNA]</scope>
    <source>
        <strain evidence="5 12">AF38-2</strain>
        <strain evidence="4 11">AF39-6AC</strain>
        <strain evidence="3 10">TF10-34</strain>
    </source>
</reference>
<evidence type="ECO:0000313" key="12">
    <source>
        <dbReference type="Proteomes" id="UP000284495"/>
    </source>
</evidence>
<dbReference type="PROSITE" id="PS51257">
    <property type="entry name" value="PROKAR_LIPOPROTEIN"/>
    <property type="match status" value="1"/>
</dbReference>
<evidence type="ECO:0000313" key="2">
    <source>
        <dbReference type="EMBL" id="MCA4525576.1"/>
    </source>
</evidence>
<evidence type="ECO:0000313" key="8">
    <source>
        <dbReference type="Proteomes" id="UP000183040"/>
    </source>
</evidence>
<reference evidence="2" key="4">
    <citation type="submission" date="2023-08" db="EMBL/GenBank/DDBJ databases">
        <title>Mucin Metabolism Genes Underlie the Key Renovations of Bacteroides xylanisolvens Genomes in Captive Great Apes.</title>
        <authorList>
            <person name="Nishida A.H."/>
        </authorList>
    </citation>
    <scope>NUCLEOTIDE SEQUENCE</scope>
    <source>
        <strain evidence="2">P19.10B</strain>
    </source>
</reference>
<evidence type="ECO:0000313" key="6">
    <source>
        <dbReference type="EMBL" id="SEA81064.1"/>
    </source>
</evidence>
<organism evidence="7 9">
    <name type="scientific">Bacteroides xylanisolvens</name>
    <dbReference type="NCBI Taxonomy" id="371601"/>
    <lineage>
        <taxon>Bacteria</taxon>
        <taxon>Pseudomonadati</taxon>
        <taxon>Bacteroidota</taxon>
        <taxon>Bacteroidia</taxon>
        <taxon>Bacteroidales</taxon>
        <taxon>Bacteroidaceae</taxon>
        <taxon>Bacteroides</taxon>
    </lineage>
</organism>
<dbReference type="EMBL" id="FNRP01000014">
    <property type="protein sequence ID" value="SEA81064.1"/>
    <property type="molecule type" value="Genomic_DNA"/>
</dbReference>
<evidence type="ECO:0000313" key="4">
    <source>
        <dbReference type="EMBL" id="RHK89175.1"/>
    </source>
</evidence>
<dbReference type="EMBL" id="FOUM01000003">
    <property type="protein sequence ID" value="SFM34049.1"/>
    <property type="molecule type" value="Genomic_DNA"/>
</dbReference>
<dbReference type="EMBL" id="QROC01000060">
    <property type="protein sequence ID" value="RHK89175.1"/>
    <property type="molecule type" value="Genomic_DNA"/>
</dbReference>
<proteinExistence type="predicted"/>
<evidence type="ECO:0000313" key="1">
    <source>
        <dbReference type="EMBL" id="KAB6085616.1"/>
    </source>
</evidence>
<dbReference type="Proteomes" id="UP000474077">
    <property type="component" value="Unassembled WGS sequence"/>
</dbReference>
<dbReference type="AlphaFoldDB" id="A0A1I4Q1V8"/>
<gene>
    <name evidence="5" type="ORF">DW027_26850</name>
    <name evidence="4" type="ORF">DW042_23715</name>
    <name evidence="3" type="ORF">DXD03_02670</name>
    <name evidence="1" type="ORF">GA560_04845</name>
    <name evidence="2" type="ORF">LDZ35_20450</name>
    <name evidence="6" type="ORF">SAMN04487924_1146</name>
    <name evidence="7" type="ORF">SAMN05216250_103140</name>
</gene>
<evidence type="ECO:0000313" key="3">
    <source>
        <dbReference type="EMBL" id="RGK66794.1"/>
    </source>
</evidence>
<evidence type="ECO:0000313" key="11">
    <source>
        <dbReference type="Proteomes" id="UP000284417"/>
    </source>
</evidence>
<dbReference type="Proteomes" id="UP001197958">
    <property type="component" value="Unassembled WGS sequence"/>
</dbReference>
<dbReference type="Proteomes" id="UP000261210">
    <property type="component" value="Unassembled WGS sequence"/>
</dbReference>
<reference evidence="1 13" key="3">
    <citation type="journal article" date="2019" name="Nat. Med.">
        <title>A library of human gut bacterial isolates paired with longitudinal multiomics data enables mechanistic microbiome research.</title>
        <authorList>
            <person name="Poyet M."/>
            <person name="Groussin M."/>
            <person name="Gibbons S.M."/>
            <person name="Avila-Pacheco J."/>
            <person name="Jiang X."/>
            <person name="Kearney S.M."/>
            <person name="Perrotta A.R."/>
            <person name="Berdy B."/>
            <person name="Zhao S."/>
            <person name="Lieberman T.D."/>
            <person name="Swanson P.K."/>
            <person name="Smith M."/>
            <person name="Roesemann S."/>
            <person name="Alexander J.E."/>
            <person name="Rich S.A."/>
            <person name="Livny J."/>
            <person name="Vlamakis H."/>
            <person name="Clish C."/>
            <person name="Bullock K."/>
            <person name="Deik A."/>
            <person name="Scott J."/>
            <person name="Pierce K.A."/>
            <person name="Xavier R.J."/>
            <person name="Alm E.J."/>
        </authorList>
    </citation>
    <scope>NUCLEOTIDE SEQUENCE [LARGE SCALE GENOMIC DNA]</scope>
    <source>
        <strain evidence="1 13">BIOML-A73</strain>
    </source>
</reference>
<protein>
    <submittedName>
        <fullName evidence="7">Uncharacterized protein</fullName>
    </submittedName>
</protein>
<dbReference type="EMBL" id="QSQU01000003">
    <property type="protein sequence ID" value="RGK66794.1"/>
    <property type="molecule type" value="Genomic_DNA"/>
</dbReference>
<dbReference type="Proteomes" id="UP000284495">
    <property type="component" value="Unassembled WGS sequence"/>
</dbReference>
<evidence type="ECO:0000313" key="13">
    <source>
        <dbReference type="Proteomes" id="UP000474077"/>
    </source>
</evidence>
<evidence type="ECO:0000313" key="10">
    <source>
        <dbReference type="Proteomes" id="UP000261210"/>
    </source>
</evidence>
<accession>A0A1I4Q1V8</accession>
<name>A0A1I4Q1V8_9BACE</name>
<dbReference type="EMBL" id="JAIWWW010000045">
    <property type="protein sequence ID" value="MCA4525576.1"/>
    <property type="molecule type" value="Genomic_DNA"/>
</dbReference>
<evidence type="ECO:0000313" key="5">
    <source>
        <dbReference type="EMBL" id="RHL30796.1"/>
    </source>
</evidence>